<evidence type="ECO:0000259" key="7">
    <source>
        <dbReference type="Pfam" id="PF04138"/>
    </source>
</evidence>
<gene>
    <name evidence="8" type="ORF">UX22_C0029G0005</name>
</gene>
<dbReference type="AlphaFoldDB" id="A0A0G1N1D0"/>
<dbReference type="Proteomes" id="UP000034727">
    <property type="component" value="Unassembled WGS sequence"/>
</dbReference>
<keyword evidence="3 6" id="KW-0812">Transmembrane</keyword>
<dbReference type="InterPro" id="IPR007267">
    <property type="entry name" value="GtrA_DPMS_TM"/>
</dbReference>
<keyword evidence="4 6" id="KW-1133">Transmembrane helix</keyword>
<feature type="transmembrane region" description="Helical" evidence="6">
    <location>
        <begin position="141"/>
        <end position="163"/>
    </location>
</feature>
<dbReference type="InterPro" id="IPR051401">
    <property type="entry name" value="GtrA_CellWall_Glycosyl"/>
</dbReference>
<evidence type="ECO:0000256" key="1">
    <source>
        <dbReference type="ARBA" id="ARBA00004141"/>
    </source>
</evidence>
<comment type="similarity">
    <text evidence="2">Belongs to the GtrA family.</text>
</comment>
<dbReference type="Pfam" id="PF04138">
    <property type="entry name" value="GtrA_DPMS_TM"/>
    <property type="match status" value="1"/>
</dbReference>
<proteinExistence type="inferred from homology"/>
<reference evidence="8 9" key="1">
    <citation type="journal article" date="2015" name="Nature">
        <title>rRNA introns, odd ribosomes, and small enigmatic genomes across a large radiation of phyla.</title>
        <authorList>
            <person name="Brown C.T."/>
            <person name="Hug L.A."/>
            <person name="Thomas B.C."/>
            <person name="Sharon I."/>
            <person name="Castelle C.J."/>
            <person name="Singh A."/>
            <person name="Wilkins M.J."/>
            <person name="Williams K.H."/>
            <person name="Banfield J.F."/>
        </authorList>
    </citation>
    <scope>NUCLEOTIDE SEQUENCE [LARGE SCALE GENOMIC DNA]</scope>
</reference>
<dbReference type="PANTHER" id="PTHR38459">
    <property type="entry name" value="PROPHAGE BACTOPRENOL-LINKED GLUCOSE TRANSLOCASE HOMOLOG"/>
    <property type="match status" value="1"/>
</dbReference>
<evidence type="ECO:0000256" key="2">
    <source>
        <dbReference type="ARBA" id="ARBA00009399"/>
    </source>
</evidence>
<protein>
    <recommendedName>
        <fullName evidence="7">GtrA/DPMS transmembrane domain-containing protein</fullName>
    </recommendedName>
</protein>
<feature type="transmembrane region" description="Helical" evidence="6">
    <location>
        <begin position="37"/>
        <end position="61"/>
    </location>
</feature>
<feature type="transmembrane region" description="Helical" evidence="6">
    <location>
        <begin position="73"/>
        <end position="94"/>
    </location>
</feature>
<feature type="transmembrane region" description="Helical" evidence="6">
    <location>
        <begin position="175"/>
        <end position="194"/>
    </location>
</feature>
<sequence length="202" mass="22072">MTDDKAKDYKIVLIIGFFIGIMSLMPLWNIGVKFSPIIAVLIVLGCSAFAVACIFVLKFVARYAPIFNKFGKFAATGTLNTVLDLSVLNVLMLIGGVASGWKYAVFKAFSFIVTTTNSYMWNKFWTFKSRVPVSAKEYTRFAAFTFVGMFVNVSVASVIVNAIGAPSGVSENAWANVGAIAAVAVSFLCNFLSYNNIVFRKK</sequence>
<name>A0A0G1N1D0_9BACT</name>
<feature type="transmembrane region" description="Helical" evidence="6">
    <location>
        <begin position="12"/>
        <end position="31"/>
    </location>
</feature>
<evidence type="ECO:0000256" key="5">
    <source>
        <dbReference type="ARBA" id="ARBA00023136"/>
    </source>
</evidence>
<dbReference type="GO" id="GO:0005886">
    <property type="term" value="C:plasma membrane"/>
    <property type="evidence" value="ECO:0007669"/>
    <property type="project" value="TreeGrafter"/>
</dbReference>
<evidence type="ECO:0000256" key="3">
    <source>
        <dbReference type="ARBA" id="ARBA00022692"/>
    </source>
</evidence>
<dbReference type="EMBL" id="LCLJ01000029">
    <property type="protein sequence ID" value="KKU14299.1"/>
    <property type="molecule type" value="Genomic_DNA"/>
</dbReference>
<comment type="subcellular location">
    <subcellularLocation>
        <location evidence="1">Membrane</location>
        <topology evidence="1">Multi-pass membrane protein</topology>
    </subcellularLocation>
</comment>
<dbReference type="PANTHER" id="PTHR38459:SF1">
    <property type="entry name" value="PROPHAGE BACTOPRENOL-LINKED GLUCOSE TRANSLOCASE HOMOLOG"/>
    <property type="match status" value="1"/>
</dbReference>
<evidence type="ECO:0000256" key="4">
    <source>
        <dbReference type="ARBA" id="ARBA00022989"/>
    </source>
</evidence>
<evidence type="ECO:0000313" key="9">
    <source>
        <dbReference type="Proteomes" id="UP000034727"/>
    </source>
</evidence>
<evidence type="ECO:0000256" key="6">
    <source>
        <dbReference type="SAM" id="Phobius"/>
    </source>
</evidence>
<organism evidence="8 9">
    <name type="scientific">Candidatus Jorgensenbacteria bacterium GW2011_GWA2_45_9</name>
    <dbReference type="NCBI Taxonomy" id="1618663"/>
    <lineage>
        <taxon>Bacteria</taxon>
        <taxon>Candidatus Joergenseniibacteriota</taxon>
    </lineage>
</organism>
<accession>A0A0G1N1D0</accession>
<evidence type="ECO:0000313" key="8">
    <source>
        <dbReference type="EMBL" id="KKU14299.1"/>
    </source>
</evidence>
<feature type="domain" description="GtrA/DPMS transmembrane" evidence="7">
    <location>
        <begin position="72"/>
        <end position="199"/>
    </location>
</feature>
<dbReference type="GO" id="GO:0000271">
    <property type="term" value="P:polysaccharide biosynthetic process"/>
    <property type="evidence" value="ECO:0007669"/>
    <property type="project" value="InterPro"/>
</dbReference>
<feature type="transmembrane region" description="Helical" evidence="6">
    <location>
        <begin position="100"/>
        <end position="120"/>
    </location>
</feature>
<keyword evidence="5 6" id="KW-0472">Membrane</keyword>
<comment type="caution">
    <text evidence="8">The sequence shown here is derived from an EMBL/GenBank/DDBJ whole genome shotgun (WGS) entry which is preliminary data.</text>
</comment>